<accession>A0ABW5DZ91</accession>
<reference evidence="3" key="1">
    <citation type="journal article" date="2019" name="Int. J. Syst. Evol. Microbiol.">
        <title>The Global Catalogue of Microorganisms (GCM) 10K type strain sequencing project: providing services to taxonomists for standard genome sequencing and annotation.</title>
        <authorList>
            <consortium name="The Broad Institute Genomics Platform"/>
            <consortium name="The Broad Institute Genome Sequencing Center for Infectious Disease"/>
            <person name="Wu L."/>
            <person name="Ma J."/>
        </authorList>
    </citation>
    <scope>NUCLEOTIDE SEQUENCE [LARGE SCALE GENOMIC DNA]</scope>
    <source>
        <strain evidence="3">JCM 16545</strain>
    </source>
</reference>
<keyword evidence="1" id="KW-0472">Membrane</keyword>
<dbReference type="CDD" id="cd24049">
    <property type="entry name" value="ASKHA_NBD_PilM"/>
    <property type="match status" value="1"/>
</dbReference>
<evidence type="ECO:0000256" key="1">
    <source>
        <dbReference type="SAM" id="Phobius"/>
    </source>
</evidence>
<proteinExistence type="predicted"/>
<dbReference type="PANTHER" id="PTHR32432">
    <property type="entry name" value="CELL DIVISION PROTEIN FTSA-RELATED"/>
    <property type="match status" value="1"/>
</dbReference>
<name>A0ABW5DZ91_9BACT</name>
<dbReference type="InterPro" id="IPR043129">
    <property type="entry name" value="ATPase_NBD"/>
</dbReference>
<gene>
    <name evidence="2" type="ORF">ACFSQZ_04170</name>
</gene>
<dbReference type="PANTHER" id="PTHR32432:SF3">
    <property type="entry name" value="ETHANOLAMINE UTILIZATION PROTEIN EUTJ"/>
    <property type="match status" value="1"/>
</dbReference>
<dbReference type="NCBIfam" id="NF045709">
    <property type="entry name" value="Amuc_1101_fam"/>
    <property type="match status" value="1"/>
</dbReference>
<dbReference type="NCBIfam" id="TIGR01175">
    <property type="entry name" value="pilM"/>
    <property type="match status" value="1"/>
</dbReference>
<keyword evidence="3" id="KW-1185">Reference proteome</keyword>
<protein>
    <submittedName>
        <fullName evidence="2">Amuc_1101 family PilM-like pilus complex protein</fullName>
    </submittedName>
</protein>
<dbReference type="Gene3D" id="3.30.420.40">
    <property type="match status" value="2"/>
</dbReference>
<dbReference type="InterPro" id="IPR050696">
    <property type="entry name" value="FtsA/MreB"/>
</dbReference>
<keyword evidence="1" id="KW-1133">Transmembrane helix</keyword>
<feature type="transmembrane region" description="Helical" evidence="1">
    <location>
        <begin position="376"/>
        <end position="394"/>
    </location>
</feature>
<comment type="caution">
    <text evidence="2">The sequence shown here is derived from an EMBL/GenBank/DDBJ whole genome shotgun (WGS) entry which is preliminary data.</text>
</comment>
<evidence type="ECO:0000313" key="2">
    <source>
        <dbReference type="EMBL" id="MFD2275656.1"/>
    </source>
</evidence>
<dbReference type="SUPFAM" id="SSF53067">
    <property type="entry name" value="Actin-like ATPase domain"/>
    <property type="match status" value="2"/>
</dbReference>
<dbReference type="InterPro" id="IPR005883">
    <property type="entry name" value="PilM"/>
</dbReference>
<keyword evidence="1" id="KW-0812">Transmembrane</keyword>
<dbReference type="RefSeq" id="WP_377094797.1">
    <property type="nucleotide sequence ID" value="NZ_JBHSJM010000001.1"/>
</dbReference>
<dbReference type="Proteomes" id="UP001597297">
    <property type="component" value="Unassembled WGS sequence"/>
</dbReference>
<evidence type="ECO:0000313" key="3">
    <source>
        <dbReference type="Proteomes" id="UP001597297"/>
    </source>
</evidence>
<dbReference type="InterPro" id="IPR054809">
    <property type="entry name" value="Amuc_1101-like"/>
</dbReference>
<sequence length="610" mass="67034">MADSQSLITLNIGSQTVSMGMFSRSKDGGLILKKYETTTILADPAAEMTRLSQVKLAVGELSSRLGVSKVNVDYAISGQSVFTRFVKLPMLGDDDLEQLVAFEAQQHVPFPINEVVWDWQLLESSGAEKEVVLVAIKADALDELNNCVREAELGTNLVDTSPMALANAFRYSYGELEESCLLIDIGARTSNLIYIEGKRIFTRSIAIGGAAVTSAISKEYGVSYSEAESQKLTNGMVALDTRHTSRMDELTGALATCIRTALNRMPAEIARTTNFFRSQHGGSAPQRVFIAGGGANLVNIGEFFQEKLRLPVEFFNPLKRISVGQGVDVDKISAQAHQIGELVGLALRSIDKAPIAIDLVPEVVQAEREDKRRRPFLIGAAAIILGAFGLLYVANSMKASDAQAKVSEVKERNKVLTRSAKPIERQAKRAEWLEDFSDQLVAAHEGQRYWLEMVDDFKQRFGDTHVWVTDFSPVVDFVPGNANVTELVRGDFASQAYGTSSLTDLKLEQPKFLPGGRPNSRYVAPMINAVRVKGLWRGANGASTVNDLVKKLTTDSKFFTLEIEVKDGKKTEVRELTTDEYLENSSMLKDGEYAASYSLIIPLKQPIELD</sequence>
<dbReference type="Gene3D" id="3.30.1490.300">
    <property type="match status" value="1"/>
</dbReference>
<dbReference type="EMBL" id="JBHUJC010000011">
    <property type="protein sequence ID" value="MFD2275656.1"/>
    <property type="molecule type" value="Genomic_DNA"/>
</dbReference>
<dbReference type="Pfam" id="PF11104">
    <property type="entry name" value="PilM_2"/>
    <property type="match status" value="1"/>
</dbReference>
<organism evidence="2 3">
    <name type="scientific">Rubritalea spongiae</name>
    <dbReference type="NCBI Taxonomy" id="430797"/>
    <lineage>
        <taxon>Bacteria</taxon>
        <taxon>Pseudomonadati</taxon>
        <taxon>Verrucomicrobiota</taxon>
        <taxon>Verrucomicrobiia</taxon>
        <taxon>Verrucomicrobiales</taxon>
        <taxon>Rubritaleaceae</taxon>
        <taxon>Rubritalea</taxon>
    </lineage>
</organism>